<keyword evidence="7" id="KW-1185">Reference proteome</keyword>
<evidence type="ECO:0000259" key="3">
    <source>
        <dbReference type="Pfam" id="PF25954"/>
    </source>
</evidence>
<evidence type="ECO:0000313" key="7">
    <source>
        <dbReference type="Proteomes" id="UP000582837"/>
    </source>
</evidence>
<dbReference type="SUPFAM" id="SSF111369">
    <property type="entry name" value="HlyD-like secretion proteins"/>
    <property type="match status" value="1"/>
</dbReference>
<sequence>MSGDRAGAGPRGWIVAAALVTAAACGGKEKTAPDPAAQGAVLEQADVATAEMGQISAGPAVSGSLQAATEAVLRAELAGTIASAAAEEGERVRAGTLLARIADPRLSEQTRSAESAVRSAEIAANNARRDVDRYETLVSAGASPRRDLESARTSLASAQAQLANARSQQADVRATVGDATVESPITGIVSSRSVSDGDVVQVGTELYRVVDPSTMRLEASVPSEQLYSIRVGAQVVFQVRGYPGRTFTGKVERINPTADPATRQVTIHVSLPNPGNALVAGLFAEGRVTAEARQGILVPADAVATEEGKSHVMRLRGGVVEQVPVQVGIQDEETRRVEIVSGLAAGDQVLVGPARETAPGTKVRVGTAVAAPARK</sequence>
<organism evidence="6 7">
    <name type="scientific">Longimicrobium terrae</name>
    <dbReference type="NCBI Taxonomy" id="1639882"/>
    <lineage>
        <taxon>Bacteria</taxon>
        <taxon>Pseudomonadati</taxon>
        <taxon>Gemmatimonadota</taxon>
        <taxon>Longimicrobiia</taxon>
        <taxon>Longimicrobiales</taxon>
        <taxon>Longimicrobiaceae</taxon>
        <taxon>Longimicrobium</taxon>
    </lineage>
</organism>
<name>A0A841H527_9BACT</name>
<dbReference type="RefSeq" id="WP_170038622.1">
    <property type="nucleotide sequence ID" value="NZ_JABDTL010000002.1"/>
</dbReference>
<comment type="caution">
    <text evidence="6">The sequence shown here is derived from an EMBL/GenBank/DDBJ whole genome shotgun (WGS) entry which is preliminary data.</text>
</comment>
<dbReference type="Pfam" id="PF25973">
    <property type="entry name" value="BSH_CzcB"/>
    <property type="match status" value="1"/>
</dbReference>
<dbReference type="GO" id="GO:0015562">
    <property type="term" value="F:efflux transmembrane transporter activity"/>
    <property type="evidence" value="ECO:0007669"/>
    <property type="project" value="TreeGrafter"/>
</dbReference>
<feature type="coiled-coil region" evidence="2">
    <location>
        <begin position="117"/>
        <end position="175"/>
    </location>
</feature>
<dbReference type="PANTHER" id="PTHR30469:SF15">
    <property type="entry name" value="HLYD FAMILY OF SECRETION PROTEINS"/>
    <property type="match status" value="1"/>
</dbReference>
<dbReference type="PROSITE" id="PS51257">
    <property type="entry name" value="PROKAR_LIPOPROTEIN"/>
    <property type="match status" value="1"/>
</dbReference>
<evidence type="ECO:0000259" key="4">
    <source>
        <dbReference type="Pfam" id="PF25973"/>
    </source>
</evidence>
<dbReference type="Gene3D" id="2.40.30.170">
    <property type="match status" value="1"/>
</dbReference>
<dbReference type="PANTHER" id="PTHR30469">
    <property type="entry name" value="MULTIDRUG RESISTANCE PROTEIN MDTA"/>
    <property type="match status" value="1"/>
</dbReference>
<dbReference type="InterPro" id="IPR058649">
    <property type="entry name" value="CzcB_C"/>
</dbReference>
<dbReference type="Proteomes" id="UP000582837">
    <property type="component" value="Unassembled WGS sequence"/>
</dbReference>
<gene>
    <name evidence="6" type="ORF">HNQ61_004908</name>
</gene>
<protein>
    <submittedName>
        <fullName evidence="6">RND family efflux transporter MFP subunit</fullName>
    </submittedName>
</protein>
<dbReference type="NCBIfam" id="TIGR01730">
    <property type="entry name" value="RND_mfp"/>
    <property type="match status" value="1"/>
</dbReference>
<reference evidence="6 7" key="1">
    <citation type="submission" date="2020-08" db="EMBL/GenBank/DDBJ databases">
        <title>Genomic Encyclopedia of Type Strains, Phase IV (KMG-IV): sequencing the most valuable type-strain genomes for metagenomic binning, comparative biology and taxonomic classification.</title>
        <authorList>
            <person name="Goeker M."/>
        </authorList>
    </citation>
    <scope>NUCLEOTIDE SEQUENCE [LARGE SCALE GENOMIC DNA]</scope>
    <source>
        <strain evidence="6 7">DSM 29007</strain>
    </source>
</reference>
<dbReference type="Gene3D" id="2.40.50.100">
    <property type="match status" value="1"/>
</dbReference>
<dbReference type="Gene3D" id="2.40.420.20">
    <property type="match status" value="1"/>
</dbReference>
<dbReference type="AlphaFoldDB" id="A0A841H527"/>
<dbReference type="InterPro" id="IPR006143">
    <property type="entry name" value="RND_pump_MFP"/>
</dbReference>
<proteinExistence type="inferred from homology"/>
<dbReference type="Pfam" id="PF25954">
    <property type="entry name" value="Beta-barrel_RND_2"/>
    <property type="match status" value="1"/>
</dbReference>
<dbReference type="FunFam" id="2.40.30.170:FF:000010">
    <property type="entry name" value="Efflux RND transporter periplasmic adaptor subunit"/>
    <property type="match status" value="1"/>
</dbReference>
<dbReference type="GO" id="GO:1990281">
    <property type="term" value="C:efflux pump complex"/>
    <property type="evidence" value="ECO:0007669"/>
    <property type="project" value="TreeGrafter"/>
</dbReference>
<keyword evidence="2" id="KW-0175">Coiled coil</keyword>
<evidence type="ECO:0000313" key="6">
    <source>
        <dbReference type="EMBL" id="MBB6073241.1"/>
    </source>
</evidence>
<feature type="domain" description="CusB-like beta-barrel" evidence="3">
    <location>
        <begin position="217"/>
        <end position="291"/>
    </location>
</feature>
<dbReference type="InterPro" id="IPR058792">
    <property type="entry name" value="Beta-barrel_RND_2"/>
</dbReference>
<dbReference type="Gene3D" id="1.10.287.470">
    <property type="entry name" value="Helix hairpin bin"/>
    <property type="match status" value="1"/>
</dbReference>
<accession>A0A841H527</accession>
<evidence type="ECO:0000256" key="2">
    <source>
        <dbReference type="SAM" id="Coils"/>
    </source>
</evidence>
<feature type="domain" description="CzcB-like C-terminal circularly permuted SH3-like" evidence="5">
    <location>
        <begin position="296"/>
        <end position="349"/>
    </location>
</feature>
<evidence type="ECO:0000256" key="1">
    <source>
        <dbReference type="ARBA" id="ARBA00009477"/>
    </source>
</evidence>
<feature type="domain" description="CzcB-like barrel-sandwich hybrid" evidence="4">
    <location>
        <begin position="71"/>
        <end position="211"/>
    </location>
</feature>
<evidence type="ECO:0000259" key="5">
    <source>
        <dbReference type="Pfam" id="PF25975"/>
    </source>
</evidence>
<comment type="similarity">
    <text evidence="1">Belongs to the membrane fusion protein (MFP) (TC 8.A.1) family.</text>
</comment>
<dbReference type="InterPro" id="IPR058647">
    <property type="entry name" value="BSH_CzcB-like"/>
</dbReference>
<dbReference type="EMBL" id="JACHIA010000022">
    <property type="protein sequence ID" value="MBB6073241.1"/>
    <property type="molecule type" value="Genomic_DNA"/>
</dbReference>
<dbReference type="Pfam" id="PF25975">
    <property type="entry name" value="CzcB_C"/>
    <property type="match status" value="1"/>
</dbReference>